<name>A0AAW2GMB8_9HYME</name>
<evidence type="ECO:0000313" key="3">
    <source>
        <dbReference type="Proteomes" id="UP001430953"/>
    </source>
</evidence>
<evidence type="ECO:0000313" key="2">
    <source>
        <dbReference type="EMBL" id="KAL0128336.1"/>
    </source>
</evidence>
<feature type="region of interest" description="Disordered" evidence="1">
    <location>
        <begin position="1"/>
        <end position="32"/>
    </location>
</feature>
<sequence>MLNERRRAKRRSRDTDHGGENRATWPAGTPGRTRGDLVLALLAPAMANVSYLYCICYSPLCTATIRDRTGTGEAAREIA</sequence>
<gene>
    <name evidence="2" type="ORF">PUN28_003547</name>
</gene>
<organism evidence="2 3">
    <name type="scientific">Cardiocondyla obscurior</name>
    <dbReference type="NCBI Taxonomy" id="286306"/>
    <lineage>
        <taxon>Eukaryota</taxon>
        <taxon>Metazoa</taxon>
        <taxon>Ecdysozoa</taxon>
        <taxon>Arthropoda</taxon>
        <taxon>Hexapoda</taxon>
        <taxon>Insecta</taxon>
        <taxon>Pterygota</taxon>
        <taxon>Neoptera</taxon>
        <taxon>Endopterygota</taxon>
        <taxon>Hymenoptera</taxon>
        <taxon>Apocrita</taxon>
        <taxon>Aculeata</taxon>
        <taxon>Formicoidea</taxon>
        <taxon>Formicidae</taxon>
        <taxon>Myrmicinae</taxon>
        <taxon>Cardiocondyla</taxon>
    </lineage>
</organism>
<comment type="caution">
    <text evidence="2">The sequence shown here is derived from an EMBL/GenBank/DDBJ whole genome shotgun (WGS) entry which is preliminary data.</text>
</comment>
<feature type="compositionally biased region" description="Basic residues" evidence="1">
    <location>
        <begin position="1"/>
        <end position="12"/>
    </location>
</feature>
<dbReference type="EMBL" id="JADYXP020000003">
    <property type="protein sequence ID" value="KAL0128336.1"/>
    <property type="molecule type" value="Genomic_DNA"/>
</dbReference>
<dbReference type="Proteomes" id="UP001430953">
    <property type="component" value="Unassembled WGS sequence"/>
</dbReference>
<accession>A0AAW2GMB8</accession>
<dbReference type="AlphaFoldDB" id="A0AAW2GMB8"/>
<protein>
    <submittedName>
        <fullName evidence="2">Uncharacterized protein</fullName>
    </submittedName>
</protein>
<evidence type="ECO:0000256" key="1">
    <source>
        <dbReference type="SAM" id="MobiDB-lite"/>
    </source>
</evidence>
<reference evidence="2 3" key="1">
    <citation type="submission" date="2023-03" db="EMBL/GenBank/DDBJ databases">
        <title>High recombination rates correlate with genetic variation in Cardiocondyla obscurior ants.</title>
        <authorList>
            <person name="Errbii M."/>
        </authorList>
    </citation>
    <scope>NUCLEOTIDE SEQUENCE [LARGE SCALE GENOMIC DNA]</scope>
    <source>
        <strain evidence="2">Alpha-2009</strain>
        <tissue evidence="2">Whole body</tissue>
    </source>
</reference>
<keyword evidence="3" id="KW-1185">Reference proteome</keyword>
<proteinExistence type="predicted"/>